<feature type="region of interest" description="Disordered" evidence="1">
    <location>
        <begin position="15"/>
        <end position="66"/>
    </location>
</feature>
<proteinExistence type="predicted"/>
<evidence type="ECO:0000313" key="2">
    <source>
        <dbReference type="EMBL" id="QFZ84572.1"/>
    </source>
</evidence>
<gene>
    <name evidence="2" type="ORF">GFK26_18260</name>
</gene>
<dbReference type="AlphaFoldDB" id="A0A5Q0M856"/>
<reference evidence="2 3" key="1">
    <citation type="submission" date="2019-10" db="EMBL/GenBank/DDBJ databases">
        <title>Complete genome sequence of Variovorax paradoxus 5C-2.</title>
        <authorList>
            <person name="Gogoleva N.E."/>
            <person name="Balkin A.S."/>
        </authorList>
    </citation>
    <scope>NUCLEOTIDE SEQUENCE [LARGE SCALE GENOMIC DNA]</scope>
    <source>
        <strain evidence="2 3">5C-2</strain>
    </source>
</reference>
<feature type="compositionally biased region" description="Basic and acidic residues" evidence="1">
    <location>
        <begin position="32"/>
        <end position="66"/>
    </location>
</feature>
<name>A0A5Q0M856_VARPD</name>
<accession>A0A5Q0M856</accession>
<evidence type="ECO:0000313" key="3">
    <source>
        <dbReference type="Proteomes" id="UP000326780"/>
    </source>
</evidence>
<protein>
    <submittedName>
        <fullName evidence="2">Uncharacterized protein</fullName>
    </submittedName>
</protein>
<organism evidence="2 3">
    <name type="scientific">Variovorax paradoxus</name>
    <dbReference type="NCBI Taxonomy" id="34073"/>
    <lineage>
        <taxon>Bacteria</taxon>
        <taxon>Pseudomonadati</taxon>
        <taxon>Pseudomonadota</taxon>
        <taxon>Betaproteobacteria</taxon>
        <taxon>Burkholderiales</taxon>
        <taxon>Comamonadaceae</taxon>
        <taxon>Variovorax</taxon>
    </lineage>
</organism>
<dbReference type="EMBL" id="CP045644">
    <property type="protein sequence ID" value="QFZ84572.1"/>
    <property type="molecule type" value="Genomic_DNA"/>
</dbReference>
<evidence type="ECO:0000256" key="1">
    <source>
        <dbReference type="SAM" id="MobiDB-lite"/>
    </source>
</evidence>
<sequence length="66" mass="7373">MGLFDIILKAASSVISERSQREPGTHGLMDYGRTKDTGGHDHRDNRGDDRTPAQKIADRARRGPRK</sequence>
<dbReference type="Proteomes" id="UP000326780">
    <property type="component" value="Chromosome"/>
</dbReference>